<sequence>MVVIPAMVPTQPLLALGFLPPPLGAAAASHPHFRLLLPEIPELAHPPGCGVTAAPCRDRPRAGGPRRERGAGPFPAQQRGAGQRRARATMATGRRATGRPLPRSRSAGPRGVRLHRAPDAAPASTHRTQAPNSGAGTGQGLLGPSLRRARLCSLRSAPGGPRHPQSHPWVSGRGEGPVPLAGSSLGSGEGIWPALPGRTETKTLGDRGRSPCARKKPTGLGALLPASSLTGVQPGSPPGGGFF</sequence>
<evidence type="ECO:0000256" key="1">
    <source>
        <dbReference type="SAM" id="MobiDB-lite"/>
    </source>
</evidence>
<feature type="compositionally biased region" description="Low complexity" evidence="1">
    <location>
        <begin position="88"/>
        <end position="99"/>
    </location>
</feature>
<feature type="region of interest" description="Disordered" evidence="1">
    <location>
        <begin position="51"/>
        <end position="243"/>
    </location>
</feature>
<reference evidence="3" key="1">
    <citation type="submission" date="2025-08" db="UniProtKB">
        <authorList>
            <consortium name="RefSeq"/>
        </authorList>
    </citation>
    <scope>IDENTIFICATION</scope>
    <source>
        <tissue evidence="3">Blood</tissue>
    </source>
</reference>
<feature type="compositionally biased region" description="Basic and acidic residues" evidence="1">
    <location>
        <begin position="199"/>
        <end position="209"/>
    </location>
</feature>
<feature type="compositionally biased region" description="Polar residues" evidence="1">
    <location>
        <begin position="125"/>
        <end position="134"/>
    </location>
</feature>
<dbReference type="GeneID" id="113596219"/>
<dbReference type="Proteomes" id="UP001652583">
    <property type="component" value="Chromosome E4"/>
</dbReference>
<gene>
    <name evidence="3" type="primary">LOC113596219</name>
</gene>
<organism evidence="2 3">
    <name type="scientific">Acinonyx jubatus</name>
    <name type="common">Cheetah</name>
    <dbReference type="NCBI Taxonomy" id="32536"/>
    <lineage>
        <taxon>Eukaryota</taxon>
        <taxon>Metazoa</taxon>
        <taxon>Chordata</taxon>
        <taxon>Craniata</taxon>
        <taxon>Vertebrata</taxon>
        <taxon>Euteleostomi</taxon>
        <taxon>Mammalia</taxon>
        <taxon>Eutheria</taxon>
        <taxon>Laurasiatheria</taxon>
        <taxon>Carnivora</taxon>
        <taxon>Feliformia</taxon>
        <taxon>Felidae</taxon>
        <taxon>Felinae</taxon>
        <taxon>Acinonyx</taxon>
    </lineage>
</organism>
<feature type="compositionally biased region" description="Low complexity" evidence="1">
    <location>
        <begin position="71"/>
        <end position="81"/>
    </location>
</feature>
<protein>
    <submittedName>
        <fullName evidence="3">Uncharacterized protein LOC113596219</fullName>
    </submittedName>
</protein>
<proteinExistence type="predicted"/>
<feature type="compositionally biased region" description="Basic and acidic residues" evidence="1">
    <location>
        <begin position="56"/>
        <end position="70"/>
    </location>
</feature>
<dbReference type="RefSeq" id="XP_053065350.1">
    <property type="nucleotide sequence ID" value="XM_053209375.1"/>
</dbReference>
<evidence type="ECO:0000313" key="2">
    <source>
        <dbReference type="Proteomes" id="UP001652583"/>
    </source>
</evidence>
<name>A0ABM3P0Z4_ACIJB</name>
<accession>A0ABM3P0Z4</accession>
<keyword evidence="2" id="KW-1185">Reference proteome</keyword>
<evidence type="ECO:0000313" key="3">
    <source>
        <dbReference type="RefSeq" id="XP_053065350.1"/>
    </source>
</evidence>